<dbReference type="OrthoDB" id="369729at2"/>
<sequence>MTHPRGLSRRHMLQWVVAWGMFTPWLSACMQRGMIKPGLHLGAGGITANGHSLMQGEAIPAGALLQTDMGTQAVVVIGQDALLLRPETQLQLDPPTLAQVTEAAVVTDASPSTLAETLGVPGFLLQSGGVLSVFAQGRRQLRTPQALIGIHGTGIYLELEAQRTYACTCYGTVTITPTANPNMQARIQTHHHDDPRYIDRHGDNLMVTAPVINHTDAELTMLEALVLRKPPFISSITGISRYSL</sequence>
<dbReference type="HOGENOM" id="CLU_111540_0_0_5"/>
<dbReference type="RefSeq" id="WP_011715188.1">
    <property type="nucleotide sequence ID" value="NC_008576.1"/>
</dbReference>
<reference evidence="2 3" key="2">
    <citation type="journal article" date="2012" name="Int. J. Syst. Evol. Microbiol.">
        <title>Magnetococcus marinus gen. nov., sp. nov., a marine, magnetotactic bacterium that represents a novel lineage (Magnetococcaceae fam. nov.; Magnetococcales ord. nov.) at the base of the Alphaproteobacteria.</title>
        <authorList>
            <person name="Bazylinski D.A."/>
            <person name="Williams T.J."/>
            <person name="Lefevre C.T."/>
            <person name="Berg R.J."/>
            <person name="Zhang C.L."/>
            <person name="Bowser S.S."/>
            <person name="Dean A.J."/>
            <person name="Beveridge T.J."/>
        </authorList>
    </citation>
    <scope>NUCLEOTIDE SEQUENCE [LARGE SCALE GENOMIC DNA]</scope>
    <source>
        <strain evidence="3">ATCC BAA-1437 / JCM 17883 / MC-1</strain>
    </source>
</reference>
<feature type="transmembrane region" description="Helical" evidence="1">
    <location>
        <begin position="12"/>
        <end position="30"/>
    </location>
</feature>
<dbReference type="PROSITE" id="PS51257">
    <property type="entry name" value="PROKAR_LIPOPROTEIN"/>
    <property type="match status" value="1"/>
</dbReference>
<dbReference type="Proteomes" id="UP000002586">
    <property type="component" value="Chromosome"/>
</dbReference>
<dbReference type="AlphaFoldDB" id="A0LDU2"/>
<keyword evidence="1" id="KW-0812">Transmembrane</keyword>
<keyword evidence="1" id="KW-0472">Membrane</keyword>
<dbReference type="eggNOG" id="ENOG50322HU">
    <property type="taxonomic scope" value="Bacteria"/>
</dbReference>
<protein>
    <recommendedName>
        <fullName evidence="4">FecR protein domain-containing protein</fullName>
    </recommendedName>
</protein>
<reference evidence="3" key="1">
    <citation type="journal article" date="2009" name="Appl. Environ. Microbiol.">
        <title>Complete genome sequence of the chemolithoautotrophic marine magnetotactic coccus strain MC-1.</title>
        <authorList>
            <person name="Schubbe S."/>
            <person name="Williams T.J."/>
            <person name="Xie G."/>
            <person name="Kiss H.E."/>
            <person name="Brettin T.S."/>
            <person name="Martinez D."/>
            <person name="Ross C.A."/>
            <person name="Schuler D."/>
            <person name="Cox B.L."/>
            <person name="Nealson K.H."/>
            <person name="Bazylinski D.A."/>
        </authorList>
    </citation>
    <scope>NUCLEOTIDE SEQUENCE [LARGE SCALE GENOMIC DNA]</scope>
    <source>
        <strain evidence="3">ATCC BAA-1437 / JCM 17883 / MC-1</strain>
    </source>
</reference>
<evidence type="ECO:0008006" key="4">
    <source>
        <dbReference type="Google" id="ProtNLM"/>
    </source>
</evidence>
<dbReference type="KEGG" id="mgm:Mmc1_3650"/>
<proteinExistence type="predicted"/>
<keyword evidence="1" id="KW-1133">Transmembrane helix</keyword>
<organism evidence="2 3">
    <name type="scientific">Magnetococcus marinus (strain ATCC BAA-1437 / JCM 17883 / MC-1)</name>
    <dbReference type="NCBI Taxonomy" id="156889"/>
    <lineage>
        <taxon>Bacteria</taxon>
        <taxon>Pseudomonadati</taxon>
        <taxon>Pseudomonadota</taxon>
        <taxon>Magnetococcia</taxon>
        <taxon>Magnetococcales</taxon>
        <taxon>Magnetococcaceae</taxon>
        <taxon>Magnetococcus</taxon>
    </lineage>
</organism>
<keyword evidence="3" id="KW-1185">Reference proteome</keyword>
<accession>A0LDU2</accession>
<dbReference type="STRING" id="156889.Mmc1_3650"/>
<evidence type="ECO:0000313" key="3">
    <source>
        <dbReference type="Proteomes" id="UP000002586"/>
    </source>
</evidence>
<evidence type="ECO:0000313" key="2">
    <source>
        <dbReference type="EMBL" id="ABK46135.1"/>
    </source>
</evidence>
<gene>
    <name evidence="2" type="ordered locus">Mmc1_3650</name>
</gene>
<dbReference type="EMBL" id="CP000471">
    <property type="protein sequence ID" value="ABK46135.1"/>
    <property type="molecule type" value="Genomic_DNA"/>
</dbReference>
<evidence type="ECO:0000256" key="1">
    <source>
        <dbReference type="SAM" id="Phobius"/>
    </source>
</evidence>
<name>A0LDU2_MAGMM</name>